<sequence length="138" mass="15134">MHVSVRINYISAERFWEPGKLIPAGIRVSTNVNIVGVETKDEKLAAPFVVTIGYTPSIAQISLKGQVILSGKPEELKKIQDDYKKQRAPPPALLQTVTNTSLIEATILSRSLNIPPPIPLPGLRKPSKPDKERPSYVG</sequence>
<dbReference type="AlphaFoldDB" id="X1M3G3"/>
<feature type="region of interest" description="Disordered" evidence="1">
    <location>
        <begin position="116"/>
        <end position="138"/>
    </location>
</feature>
<gene>
    <name evidence="2" type="ORF">S06H3_18116</name>
</gene>
<feature type="compositionally biased region" description="Basic and acidic residues" evidence="1">
    <location>
        <begin position="127"/>
        <end position="138"/>
    </location>
</feature>
<proteinExistence type="predicted"/>
<comment type="caution">
    <text evidence="2">The sequence shown here is derived from an EMBL/GenBank/DDBJ whole genome shotgun (WGS) entry which is preliminary data.</text>
</comment>
<evidence type="ECO:0000256" key="1">
    <source>
        <dbReference type="SAM" id="MobiDB-lite"/>
    </source>
</evidence>
<protein>
    <submittedName>
        <fullName evidence="2">Uncharacterized protein</fullName>
    </submittedName>
</protein>
<organism evidence="2">
    <name type="scientific">marine sediment metagenome</name>
    <dbReference type="NCBI Taxonomy" id="412755"/>
    <lineage>
        <taxon>unclassified sequences</taxon>
        <taxon>metagenomes</taxon>
        <taxon>ecological metagenomes</taxon>
    </lineage>
</organism>
<name>X1M3G3_9ZZZZ</name>
<reference evidence="2" key="1">
    <citation type="journal article" date="2014" name="Front. Microbiol.">
        <title>High frequency of phylogenetically diverse reductive dehalogenase-homologous genes in deep subseafloor sedimentary metagenomes.</title>
        <authorList>
            <person name="Kawai M."/>
            <person name="Futagami T."/>
            <person name="Toyoda A."/>
            <person name="Takaki Y."/>
            <person name="Nishi S."/>
            <person name="Hori S."/>
            <person name="Arai W."/>
            <person name="Tsubouchi T."/>
            <person name="Morono Y."/>
            <person name="Uchiyama I."/>
            <person name="Ito T."/>
            <person name="Fujiyama A."/>
            <person name="Inagaki F."/>
            <person name="Takami H."/>
        </authorList>
    </citation>
    <scope>NUCLEOTIDE SEQUENCE</scope>
    <source>
        <strain evidence="2">Expedition CK06-06</strain>
    </source>
</reference>
<evidence type="ECO:0000313" key="2">
    <source>
        <dbReference type="EMBL" id="GAI12596.1"/>
    </source>
</evidence>
<dbReference type="EMBL" id="BARV01009126">
    <property type="protein sequence ID" value="GAI12596.1"/>
    <property type="molecule type" value="Genomic_DNA"/>
</dbReference>
<accession>X1M3G3</accession>